<dbReference type="KEGG" id="nja:NSJP_3330"/>
<dbReference type="RefSeq" id="WP_080887707.1">
    <property type="nucleotide sequence ID" value="NZ_LT828648.1"/>
</dbReference>
<protein>
    <submittedName>
        <fullName evidence="1">Uncharacterized protein</fullName>
    </submittedName>
</protein>
<evidence type="ECO:0000313" key="2">
    <source>
        <dbReference type="Proteomes" id="UP000192042"/>
    </source>
</evidence>
<gene>
    <name evidence="1" type="ORF">NSJP_3330</name>
</gene>
<keyword evidence="2" id="KW-1185">Reference proteome</keyword>
<evidence type="ECO:0000313" key="1">
    <source>
        <dbReference type="EMBL" id="SLM49497.1"/>
    </source>
</evidence>
<organism evidence="1 2">
    <name type="scientific">Nitrospira japonica</name>
    <dbReference type="NCBI Taxonomy" id="1325564"/>
    <lineage>
        <taxon>Bacteria</taxon>
        <taxon>Pseudomonadati</taxon>
        <taxon>Nitrospirota</taxon>
        <taxon>Nitrospiria</taxon>
        <taxon>Nitrospirales</taxon>
        <taxon>Nitrospiraceae</taxon>
        <taxon>Nitrospira</taxon>
    </lineage>
</organism>
<dbReference type="STRING" id="1325564.NSJP_3330"/>
<name>A0A1W1I900_9BACT</name>
<dbReference type="EMBL" id="LT828648">
    <property type="protein sequence ID" value="SLM49497.1"/>
    <property type="molecule type" value="Genomic_DNA"/>
</dbReference>
<dbReference type="AlphaFoldDB" id="A0A1W1I900"/>
<dbReference type="Proteomes" id="UP000192042">
    <property type="component" value="Chromosome I"/>
</dbReference>
<reference evidence="1 2" key="1">
    <citation type="submission" date="2017-03" db="EMBL/GenBank/DDBJ databases">
        <authorList>
            <person name="Afonso C.L."/>
            <person name="Miller P.J."/>
            <person name="Scott M.A."/>
            <person name="Spackman E."/>
            <person name="Goraichik I."/>
            <person name="Dimitrov K.M."/>
            <person name="Suarez D.L."/>
            <person name="Swayne D.E."/>
        </authorList>
    </citation>
    <scope>NUCLEOTIDE SEQUENCE [LARGE SCALE GENOMIC DNA]</scope>
    <source>
        <strain evidence="1">Genome sequencing of Nitrospira japonica strain NJ11</strain>
    </source>
</reference>
<accession>A0A1W1I900</accession>
<sequence length="306" mass="32648">MRLRGTLYEITNIGSFVQEYMTNRSQPGTSSVSPVPNARVILDGLNQPGRGSAFLVESNTDGTGRFDLDVSMSSDMPVFLSASGRADVSKGIIESEPQSGRWYRSSPFVPHAVDGKQCDVYVARVAIPREAGFSQPRLTTALAETKKEVANLEWIKGKIKPEGITLSCGGKGATASGRVVLNPDTSADPSKILHHTVEEFRLELPWLVGLVVSKDTVEASLRAGLADLVAEVGKQLRLSAIRLLSAQLPCSDPTAVDKIVSKATLSFSHLEYEAIPADGQSKASCTIVGEACFGFPGTLESADARP</sequence>
<proteinExistence type="predicted"/>